<dbReference type="AlphaFoldDB" id="A0A2J6R7E6"/>
<sequence length="174" mass="19588">MFGNIFALLSGNGPRAERVSMYEHGLQTKAQEDLWKSWRAPLTREQVRELWNLARGSDEQIPDVSEGLLDAMVAYFDCPEGNEFFTANARQALVDGKLGGPPWAQWCAIARINLELLKKSFWKEIRSDDRHPSYMIQTVLKQVLISVGAPEAEVPTMVDEFLLWAVKGVPPANS</sequence>
<gene>
    <name evidence="1" type="ORF">L207DRAFT_638911</name>
</gene>
<proteinExistence type="predicted"/>
<dbReference type="EMBL" id="KZ613954">
    <property type="protein sequence ID" value="PMD34420.1"/>
    <property type="molecule type" value="Genomic_DNA"/>
</dbReference>
<organism evidence="1 2">
    <name type="scientific">Hyaloscypha variabilis (strain UAMH 11265 / GT02V1 / F)</name>
    <name type="common">Meliniomyces variabilis</name>
    <dbReference type="NCBI Taxonomy" id="1149755"/>
    <lineage>
        <taxon>Eukaryota</taxon>
        <taxon>Fungi</taxon>
        <taxon>Dikarya</taxon>
        <taxon>Ascomycota</taxon>
        <taxon>Pezizomycotina</taxon>
        <taxon>Leotiomycetes</taxon>
        <taxon>Helotiales</taxon>
        <taxon>Hyaloscyphaceae</taxon>
        <taxon>Hyaloscypha</taxon>
        <taxon>Hyaloscypha variabilis</taxon>
    </lineage>
</organism>
<name>A0A2J6R7E6_HYAVF</name>
<dbReference type="OrthoDB" id="10429507at2759"/>
<reference evidence="1 2" key="1">
    <citation type="submission" date="2016-04" db="EMBL/GenBank/DDBJ databases">
        <title>A degradative enzymes factory behind the ericoid mycorrhizal symbiosis.</title>
        <authorList>
            <consortium name="DOE Joint Genome Institute"/>
            <person name="Martino E."/>
            <person name="Morin E."/>
            <person name="Grelet G."/>
            <person name="Kuo A."/>
            <person name="Kohler A."/>
            <person name="Daghino S."/>
            <person name="Barry K."/>
            <person name="Choi C."/>
            <person name="Cichocki N."/>
            <person name="Clum A."/>
            <person name="Copeland A."/>
            <person name="Hainaut M."/>
            <person name="Haridas S."/>
            <person name="Labutti K."/>
            <person name="Lindquist E."/>
            <person name="Lipzen A."/>
            <person name="Khouja H.-R."/>
            <person name="Murat C."/>
            <person name="Ohm R."/>
            <person name="Olson A."/>
            <person name="Spatafora J."/>
            <person name="Veneault-Fourrey C."/>
            <person name="Henrissat B."/>
            <person name="Grigoriev I."/>
            <person name="Martin F."/>
            <person name="Perotto S."/>
        </authorList>
    </citation>
    <scope>NUCLEOTIDE SEQUENCE [LARGE SCALE GENOMIC DNA]</scope>
    <source>
        <strain evidence="1 2">F</strain>
    </source>
</reference>
<evidence type="ECO:0000313" key="1">
    <source>
        <dbReference type="EMBL" id="PMD34420.1"/>
    </source>
</evidence>
<dbReference type="Proteomes" id="UP000235786">
    <property type="component" value="Unassembled WGS sequence"/>
</dbReference>
<evidence type="ECO:0000313" key="2">
    <source>
        <dbReference type="Proteomes" id="UP000235786"/>
    </source>
</evidence>
<protein>
    <submittedName>
        <fullName evidence="1">Uncharacterized protein</fullName>
    </submittedName>
</protein>
<keyword evidence="2" id="KW-1185">Reference proteome</keyword>
<accession>A0A2J6R7E6</accession>